<dbReference type="Proteomes" id="UP000636960">
    <property type="component" value="Unassembled WGS sequence"/>
</dbReference>
<evidence type="ECO:0000313" key="1">
    <source>
        <dbReference type="EMBL" id="GIE97497.1"/>
    </source>
</evidence>
<gene>
    <name evidence="1" type="ORF">Ari01nite_49620</name>
</gene>
<sequence>MVDLSKLTELDLRILIAIDVTSTDDTSEIVDEIKEHGYARVDTRKVGEALRSFKRSPKLIRTDDHDRYQLTPEGQQATRGLIERFRHLTAYADRTLR</sequence>
<protein>
    <submittedName>
        <fullName evidence="1">Uncharacterized protein</fullName>
    </submittedName>
</protein>
<dbReference type="EMBL" id="BOMV01000057">
    <property type="protein sequence ID" value="GIE97497.1"/>
    <property type="molecule type" value="Genomic_DNA"/>
</dbReference>
<evidence type="ECO:0000313" key="2">
    <source>
        <dbReference type="Proteomes" id="UP000636960"/>
    </source>
</evidence>
<proteinExistence type="predicted"/>
<organism evidence="1 2">
    <name type="scientific">Paractinoplanes rishiriensis</name>
    <dbReference type="NCBI Taxonomy" id="1050105"/>
    <lineage>
        <taxon>Bacteria</taxon>
        <taxon>Bacillati</taxon>
        <taxon>Actinomycetota</taxon>
        <taxon>Actinomycetes</taxon>
        <taxon>Micromonosporales</taxon>
        <taxon>Micromonosporaceae</taxon>
        <taxon>Paractinoplanes</taxon>
    </lineage>
</organism>
<dbReference type="RefSeq" id="WP_203784498.1">
    <property type="nucleotide sequence ID" value="NZ_BOMV01000057.1"/>
</dbReference>
<comment type="caution">
    <text evidence="1">The sequence shown here is derived from an EMBL/GenBank/DDBJ whole genome shotgun (WGS) entry which is preliminary data.</text>
</comment>
<accession>A0A919K260</accession>
<keyword evidence="2" id="KW-1185">Reference proteome</keyword>
<name>A0A919K260_9ACTN</name>
<reference evidence="1" key="1">
    <citation type="submission" date="2021-01" db="EMBL/GenBank/DDBJ databases">
        <title>Whole genome shotgun sequence of Actinoplanes rishiriensis NBRC 108556.</title>
        <authorList>
            <person name="Komaki H."/>
            <person name="Tamura T."/>
        </authorList>
    </citation>
    <scope>NUCLEOTIDE SEQUENCE</scope>
    <source>
        <strain evidence="1">NBRC 108556</strain>
    </source>
</reference>
<dbReference type="AlphaFoldDB" id="A0A919K260"/>